<evidence type="ECO:0000313" key="4">
    <source>
        <dbReference type="EMBL" id="EEP27613.1"/>
    </source>
</evidence>
<dbReference type="STRING" id="626523.GCWU000342_02310"/>
<dbReference type="InterPro" id="IPR036921">
    <property type="entry name" value="PurM-like_N_sf"/>
</dbReference>
<dbReference type="PANTHER" id="PTHR30303:SF4">
    <property type="entry name" value="HYDROGENASE EXPRESSION_FORMATION PROTEIN HYPE"/>
    <property type="match status" value="1"/>
</dbReference>
<dbReference type="RefSeq" id="WP_006907285.1">
    <property type="nucleotide sequence ID" value="NZ_GG665867.1"/>
</dbReference>
<name>C4GDY4_9FIRM</name>
<comment type="caution">
    <text evidence="4">The sequence shown here is derived from an EMBL/GenBank/DDBJ whole genome shotgun (WGS) entry which is preliminary data.</text>
</comment>
<evidence type="ECO:0000259" key="3">
    <source>
        <dbReference type="Pfam" id="PF02769"/>
    </source>
</evidence>
<dbReference type="SUPFAM" id="SSF56042">
    <property type="entry name" value="PurM C-terminal domain-like"/>
    <property type="match status" value="1"/>
</dbReference>
<dbReference type="InterPro" id="IPR011854">
    <property type="entry name" value="HypE"/>
</dbReference>
<dbReference type="Pfam" id="PF00586">
    <property type="entry name" value="AIRS"/>
    <property type="match status" value="1"/>
</dbReference>
<evidence type="ECO:0000256" key="1">
    <source>
        <dbReference type="ARBA" id="ARBA00006243"/>
    </source>
</evidence>
<dbReference type="Proteomes" id="UP000003494">
    <property type="component" value="Unassembled WGS sequence"/>
</dbReference>
<dbReference type="eggNOG" id="COG0309">
    <property type="taxonomic scope" value="Bacteria"/>
</dbReference>
<reference evidence="4" key="1">
    <citation type="submission" date="2009-04" db="EMBL/GenBank/DDBJ databases">
        <authorList>
            <person name="Weinstock G."/>
            <person name="Sodergren E."/>
            <person name="Clifton S."/>
            <person name="Fulton L."/>
            <person name="Fulton B."/>
            <person name="Courtney L."/>
            <person name="Fronick C."/>
            <person name="Harrison M."/>
            <person name="Strong C."/>
            <person name="Farmer C."/>
            <person name="Delahaunty K."/>
            <person name="Markovic C."/>
            <person name="Hall O."/>
            <person name="Minx P."/>
            <person name="Tomlinson C."/>
            <person name="Mitreva M."/>
            <person name="Nelson J."/>
            <person name="Hou S."/>
            <person name="Wollam A."/>
            <person name="Pepin K.H."/>
            <person name="Johnson M."/>
            <person name="Bhonagiri V."/>
            <person name="Nash W.E."/>
            <person name="Warren W."/>
            <person name="Chinwalla A."/>
            <person name="Mardis E.R."/>
            <person name="Wilson R.K."/>
        </authorList>
    </citation>
    <scope>NUCLEOTIDE SEQUENCE [LARGE SCALE GENOMIC DNA]</scope>
    <source>
        <strain evidence="4">DSM 14600</strain>
    </source>
</reference>
<dbReference type="Gene3D" id="3.90.650.10">
    <property type="entry name" value="PurM-like C-terminal domain"/>
    <property type="match status" value="1"/>
</dbReference>
<dbReference type="InterPro" id="IPR036676">
    <property type="entry name" value="PurM-like_C_sf"/>
</dbReference>
<dbReference type="PIRSF" id="PIRSF005644">
    <property type="entry name" value="Hdrgns_mtr_HypE"/>
    <property type="match status" value="1"/>
</dbReference>
<evidence type="ECO:0008006" key="6">
    <source>
        <dbReference type="Google" id="ProtNLM"/>
    </source>
</evidence>
<dbReference type="InterPro" id="IPR016188">
    <property type="entry name" value="PurM-like_N"/>
</dbReference>
<dbReference type="PANTHER" id="PTHR30303">
    <property type="entry name" value="HYDROGENASE ISOENZYMES FORMATION PROTEIN HYPE"/>
    <property type="match status" value="1"/>
</dbReference>
<dbReference type="GO" id="GO:0051604">
    <property type="term" value="P:protein maturation"/>
    <property type="evidence" value="ECO:0007669"/>
    <property type="project" value="TreeGrafter"/>
</dbReference>
<protein>
    <recommendedName>
        <fullName evidence="6">Hydrogenase maturation factor</fullName>
    </recommendedName>
</protein>
<feature type="domain" description="PurM-like C-terminal" evidence="3">
    <location>
        <begin position="152"/>
        <end position="303"/>
    </location>
</feature>
<accession>C4GDY4</accession>
<dbReference type="EMBL" id="ACIP02000007">
    <property type="protein sequence ID" value="EEP27613.1"/>
    <property type="molecule type" value="Genomic_DNA"/>
</dbReference>
<dbReference type="AlphaFoldDB" id="C4GDY4"/>
<dbReference type="CDD" id="cd06061">
    <property type="entry name" value="PurM-like1"/>
    <property type="match status" value="1"/>
</dbReference>
<gene>
    <name evidence="4" type="ORF">GCWU000342_02310</name>
</gene>
<dbReference type="SUPFAM" id="SSF55326">
    <property type="entry name" value="PurM N-terminal domain-like"/>
    <property type="match status" value="1"/>
</dbReference>
<evidence type="ECO:0000259" key="2">
    <source>
        <dbReference type="Pfam" id="PF00586"/>
    </source>
</evidence>
<sequence length="335" mass="35829">MKVGKIPESILERSVIRQIHNKRPEVLMGSGVGEDCAAIQLAADEVFVLSTDPITGTARDIGHLAIRVTNNDLASAGAEPVGVLLTILLPEHTTEPELKEIILQAESACREDGIQIVGGHTEVTAQVKQPIVSVTGLGKVKKGHLVSTGGAEPGMDFVMTKAIALEGTSILAKDLEEDLKGHFPDCLVERAAAFDQELSVLPESRVAVAFGVAAMHDVTEGGIYGAIWEMCQASGVGCRIDLKKIAIRQESVEICEYLGLNPYKLISSGCMLMAAADGNGLVMALARAGIEACVIGKATDSNDRILFHGEEERFLEMPQTDELYRLDRKQEVSDG</sequence>
<dbReference type="Gene3D" id="3.30.1330.10">
    <property type="entry name" value="PurM-like, N-terminal domain"/>
    <property type="match status" value="1"/>
</dbReference>
<feature type="domain" description="PurM-like N-terminal" evidence="2">
    <location>
        <begin position="33"/>
        <end position="140"/>
    </location>
</feature>
<dbReference type="HOGENOM" id="CLU_041631_0_0_9"/>
<dbReference type="Pfam" id="PF02769">
    <property type="entry name" value="AIRS_C"/>
    <property type="match status" value="1"/>
</dbReference>
<keyword evidence="5" id="KW-1185">Reference proteome</keyword>
<comment type="similarity">
    <text evidence="1">Belongs to the HypE family.</text>
</comment>
<evidence type="ECO:0000313" key="5">
    <source>
        <dbReference type="Proteomes" id="UP000003494"/>
    </source>
</evidence>
<dbReference type="InterPro" id="IPR010918">
    <property type="entry name" value="PurM-like_C_dom"/>
</dbReference>
<proteinExistence type="inferred from homology"/>
<organism evidence="4 5">
    <name type="scientific">Shuttleworthella satelles DSM 14600</name>
    <dbReference type="NCBI Taxonomy" id="626523"/>
    <lineage>
        <taxon>Bacteria</taxon>
        <taxon>Bacillati</taxon>
        <taxon>Bacillota</taxon>
        <taxon>Clostridia</taxon>
        <taxon>Lachnospirales</taxon>
        <taxon>Lachnospiraceae</taxon>
        <taxon>Shuttleworthella</taxon>
    </lineage>
</organism>